<proteinExistence type="predicted"/>
<organism evidence="1">
    <name type="scientific">bioreactor metagenome</name>
    <dbReference type="NCBI Taxonomy" id="1076179"/>
    <lineage>
        <taxon>unclassified sequences</taxon>
        <taxon>metagenomes</taxon>
        <taxon>ecological metagenomes</taxon>
    </lineage>
</organism>
<reference evidence="1" key="1">
    <citation type="submission" date="2019-08" db="EMBL/GenBank/DDBJ databases">
        <authorList>
            <person name="Kucharzyk K."/>
            <person name="Murdoch R.W."/>
            <person name="Higgins S."/>
            <person name="Loffler F."/>
        </authorList>
    </citation>
    <scope>NUCLEOTIDE SEQUENCE</scope>
</reference>
<dbReference type="AlphaFoldDB" id="A0A645DYA3"/>
<gene>
    <name evidence="1" type="ORF">SDC9_141395</name>
</gene>
<dbReference type="EMBL" id="VSSQ01040920">
    <property type="protein sequence ID" value="MPM94249.1"/>
    <property type="molecule type" value="Genomic_DNA"/>
</dbReference>
<name>A0A645DYA3_9ZZZZ</name>
<accession>A0A645DYA3</accession>
<dbReference type="Pfam" id="PF13036">
    <property type="entry name" value="LpoB"/>
    <property type="match status" value="1"/>
</dbReference>
<protein>
    <recommendedName>
        <fullName evidence="2">Penicillin-binding protein activator LpoB</fullName>
    </recommendedName>
</protein>
<comment type="caution">
    <text evidence="1">The sequence shown here is derived from an EMBL/GenBank/DDBJ whole genome shotgun (WGS) entry which is preliminary data.</text>
</comment>
<evidence type="ECO:0000313" key="1">
    <source>
        <dbReference type="EMBL" id="MPM94249.1"/>
    </source>
</evidence>
<dbReference type="InterPro" id="IPR014094">
    <property type="entry name" value="LpoB"/>
</dbReference>
<dbReference type="Gene3D" id="3.40.50.10610">
    <property type="entry name" value="ABC-type transport auxiliary lipoprotein component"/>
    <property type="match status" value="1"/>
</dbReference>
<evidence type="ECO:0008006" key="2">
    <source>
        <dbReference type="Google" id="ProtNLM"/>
    </source>
</evidence>
<sequence>MTERLREVLFNSGKVRFTTYAAGVEQSTDAATVVARTLRNDPNVNQRTVAKAGKVNAYDLSLSGAIIKQTAQDGRANEISYTFSLTLTDTQTGEGVWAYTKEIKRQYTQGGLGW</sequence>